<organism evidence="1 2">
    <name type="scientific">Dendrothele bispora (strain CBS 962.96)</name>
    <dbReference type="NCBI Taxonomy" id="1314807"/>
    <lineage>
        <taxon>Eukaryota</taxon>
        <taxon>Fungi</taxon>
        <taxon>Dikarya</taxon>
        <taxon>Basidiomycota</taxon>
        <taxon>Agaricomycotina</taxon>
        <taxon>Agaricomycetes</taxon>
        <taxon>Agaricomycetidae</taxon>
        <taxon>Agaricales</taxon>
        <taxon>Agaricales incertae sedis</taxon>
        <taxon>Dendrothele</taxon>
    </lineage>
</organism>
<protein>
    <submittedName>
        <fullName evidence="1">Uncharacterized protein</fullName>
    </submittedName>
</protein>
<keyword evidence="2" id="KW-1185">Reference proteome</keyword>
<accession>A0A4S8MNP9</accession>
<reference evidence="1 2" key="1">
    <citation type="journal article" date="2019" name="Nat. Ecol. Evol.">
        <title>Megaphylogeny resolves global patterns of mushroom evolution.</title>
        <authorList>
            <person name="Varga T."/>
            <person name="Krizsan K."/>
            <person name="Foldi C."/>
            <person name="Dima B."/>
            <person name="Sanchez-Garcia M."/>
            <person name="Sanchez-Ramirez S."/>
            <person name="Szollosi G.J."/>
            <person name="Szarkandi J.G."/>
            <person name="Papp V."/>
            <person name="Albert L."/>
            <person name="Andreopoulos W."/>
            <person name="Angelini C."/>
            <person name="Antonin V."/>
            <person name="Barry K.W."/>
            <person name="Bougher N.L."/>
            <person name="Buchanan P."/>
            <person name="Buyck B."/>
            <person name="Bense V."/>
            <person name="Catcheside P."/>
            <person name="Chovatia M."/>
            <person name="Cooper J."/>
            <person name="Damon W."/>
            <person name="Desjardin D."/>
            <person name="Finy P."/>
            <person name="Geml J."/>
            <person name="Haridas S."/>
            <person name="Hughes K."/>
            <person name="Justo A."/>
            <person name="Karasinski D."/>
            <person name="Kautmanova I."/>
            <person name="Kiss B."/>
            <person name="Kocsube S."/>
            <person name="Kotiranta H."/>
            <person name="LaButti K.M."/>
            <person name="Lechner B.E."/>
            <person name="Liimatainen K."/>
            <person name="Lipzen A."/>
            <person name="Lukacs Z."/>
            <person name="Mihaltcheva S."/>
            <person name="Morgado L.N."/>
            <person name="Niskanen T."/>
            <person name="Noordeloos M.E."/>
            <person name="Ohm R.A."/>
            <person name="Ortiz-Santana B."/>
            <person name="Ovrebo C."/>
            <person name="Racz N."/>
            <person name="Riley R."/>
            <person name="Savchenko A."/>
            <person name="Shiryaev A."/>
            <person name="Soop K."/>
            <person name="Spirin V."/>
            <person name="Szebenyi C."/>
            <person name="Tomsovsky M."/>
            <person name="Tulloss R.E."/>
            <person name="Uehling J."/>
            <person name="Grigoriev I.V."/>
            <person name="Vagvolgyi C."/>
            <person name="Papp T."/>
            <person name="Martin F.M."/>
            <person name="Miettinen O."/>
            <person name="Hibbett D.S."/>
            <person name="Nagy L.G."/>
        </authorList>
    </citation>
    <scope>NUCLEOTIDE SEQUENCE [LARGE SCALE GENOMIC DNA]</scope>
    <source>
        <strain evidence="1 2">CBS 962.96</strain>
    </source>
</reference>
<evidence type="ECO:0000313" key="1">
    <source>
        <dbReference type="EMBL" id="THV04587.1"/>
    </source>
</evidence>
<evidence type="ECO:0000313" key="2">
    <source>
        <dbReference type="Proteomes" id="UP000297245"/>
    </source>
</evidence>
<dbReference type="Proteomes" id="UP000297245">
    <property type="component" value="Unassembled WGS sequence"/>
</dbReference>
<dbReference type="AlphaFoldDB" id="A0A4S8MNP9"/>
<dbReference type="OrthoDB" id="3264031at2759"/>
<dbReference type="EMBL" id="ML179054">
    <property type="protein sequence ID" value="THV04587.1"/>
    <property type="molecule type" value="Genomic_DNA"/>
</dbReference>
<proteinExistence type="predicted"/>
<name>A0A4S8MNP9_DENBC</name>
<gene>
    <name evidence="1" type="ORF">K435DRAFT_835319</name>
</gene>
<sequence>MQAPAKDVPKKTTVFERRSILGGFIITLDQAVSWANRLRAETGLDPVQAGIQNDEGELLFTMDDRVVELGGIECDFYGYRVRHPETGQECYDQYFLVTQRDVVDLPRINGALRIYSSQKVVPGPLEGEAIRLLKKEGVEHSEFLTVPGS</sequence>